<dbReference type="InterPro" id="IPR005119">
    <property type="entry name" value="LysR_subst-bd"/>
</dbReference>
<dbReference type="PANTHER" id="PTHR30419">
    <property type="entry name" value="HTH-TYPE TRANSCRIPTIONAL REGULATOR YBHD"/>
    <property type="match status" value="1"/>
</dbReference>
<dbReference type="InterPro" id="IPR000847">
    <property type="entry name" value="LysR_HTH_N"/>
</dbReference>
<dbReference type="SUPFAM" id="SSF46785">
    <property type="entry name" value="Winged helix' DNA-binding domain"/>
    <property type="match status" value="1"/>
</dbReference>
<evidence type="ECO:0000313" key="6">
    <source>
        <dbReference type="EMBL" id="QEI04574.1"/>
    </source>
</evidence>
<dbReference type="PANTHER" id="PTHR30419:SF8">
    <property type="entry name" value="NITROGEN ASSIMILATION TRANSCRIPTIONAL ACTIVATOR-RELATED"/>
    <property type="match status" value="1"/>
</dbReference>
<evidence type="ECO:0000256" key="1">
    <source>
        <dbReference type="ARBA" id="ARBA00009437"/>
    </source>
</evidence>
<dbReference type="EMBL" id="CP043046">
    <property type="protein sequence ID" value="QEI04574.1"/>
    <property type="molecule type" value="Genomic_DNA"/>
</dbReference>
<protein>
    <submittedName>
        <fullName evidence="6">LysR family transcriptional regulator</fullName>
    </submittedName>
</protein>
<dbReference type="PROSITE" id="PS50931">
    <property type="entry name" value="HTH_LYSR"/>
    <property type="match status" value="1"/>
</dbReference>
<name>A0A5C0ASI7_9BURK</name>
<dbReference type="InterPro" id="IPR036390">
    <property type="entry name" value="WH_DNA-bd_sf"/>
</dbReference>
<evidence type="ECO:0000313" key="7">
    <source>
        <dbReference type="Proteomes" id="UP000325161"/>
    </source>
</evidence>
<keyword evidence="7" id="KW-1185">Reference proteome</keyword>
<dbReference type="GO" id="GO:0005829">
    <property type="term" value="C:cytosol"/>
    <property type="evidence" value="ECO:0007669"/>
    <property type="project" value="TreeGrafter"/>
</dbReference>
<proteinExistence type="inferred from homology"/>
<dbReference type="Pfam" id="PF03466">
    <property type="entry name" value="LysR_substrate"/>
    <property type="match status" value="1"/>
</dbReference>
<dbReference type="InterPro" id="IPR036388">
    <property type="entry name" value="WH-like_DNA-bd_sf"/>
</dbReference>
<organism evidence="6 7">
    <name type="scientific">Pigmentiphaga aceris</name>
    <dbReference type="NCBI Taxonomy" id="1940612"/>
    <lineage>
        <taxon>Bacteria</taxon>
        <taxon>Pseudomonadati</taxon>
        <taxon>Pseudomonadota</taxon>
        <taxon>Betaproteobacteria</taxon>
        <taxon>Burkholderiales</taxon>
        <taxon>Alcaligenaceae</taxon>
        <taxon>Pigmentiphaga</taxon>
    </lineage>
</organism>
<comment type="similarity">
    <text evidence="1">Belongs to the LysR transcriptional regulatory family.</text>
</comment>
<dbReference type="OrthoDB" id="8804410at2"/>
<dbReference type="Gene3D" id="1.10.10.10">
    <property type="entry name" value="Winged helix-like DNA-binding domain superfamily/Winged helix DNA-binding domain"/>
    <property type="match status" value="1"/>
</dbReference>
<keyword evidence="4" id="KW-0804">Transcription</keyword>
<dbReference type="Proteomes" id="UP000325161">
    <property type="component" value="Chromosome"/>
</dbReference>
<keyword evidence="3" id="KW-0238">DNA-binding</keyword>
<reference evidence="6 7" key="1">
    <citation type="submission" date="2019-08" db="EMBL/GenBank/DDBJ databases">
        <title>Amphibian skin-associated Pigmentiphaga: genome sequence and occurrence across geography and hosts.</title>
        <authorList>
            <person name="Bletz M.C."/>
            <person name="Bunk B."/>
            <person name="Sproeer C."/>
            <person name="Biwer P."/>
            <person name="Reiter S."/>
            <person name="Rabemananjara F.C.E."/>
            <person name="Schulz S."/>
            <person name="Overmann J."/>
            <person name="Vences M."/>
        </authorList>
    </citation>
    <scope>NUCLEOTIDE SEQUENCE [LARGE SCALE GENOMIC DNA]</scope>
    <source>
        <strain evidence="6 7">Mada1488</strain>
    </source>
</reference>
<evidence type="ECO:0000256" key="4">
    <source>
        <dbReference type="ARBA" id="ARBA00023163"/>
    </source>
</evidence>
<dbReference type="AlphaFoldDB" id="A0A5C0ASI7"/>
<dbReference type="InterPro" id="IPR050950">
    <property type="entry name" value="HTH-type_LysR_regulators"/>
</dbReference>
<dbReference type="GO" id="GO:0003700">
    <property type="term" value="F:DNA-binding transcription factor activity"/>
    <property type="evidence" value="ECO:0007669"/>
    <property type="project" value="InterPro"/>
</dbReference>
<dbReference type="KEGG" id="pacr:FXN63_01040"/>
<sequence>MENGLQIDAQRFQQLIKMRHLRLLLTLDDCESIKAAAERLNVTQAAVSKACTELEHMLGQTLFERQRNQLRPTPIGVRMIAGARRILSDVGALGEELVLLSQGAVGTVRIGMQTISAQAFIAEVNTSFKAMYPHLTLRFGRNVLEGLFDDLRQNRIDLLFGRLTGDALDPIFANAPILFEPTMLVASVGHELLKVDRPDWTELVRHAWIVPQAGTPMRDYFYRFLAGRGLAPPANRIETDDALSMVSLLRAGKYLALAPRGIAKSWMDTSLVRVVNVDVPRVAGPIGMVWRADQVLPPSVALYRDHILQNIVTAE</sequence>
<keyword evidence="2" id="KW-0805">Transcription regulation</keyword>
<evidence type="ECO:0000256" key="2">
    <source>
        <dbReference type="ARBA" id="ARBA00023015"/>
    </source>
</evidence>
<evidence type="ECO:0000256" key="3">
    <source>
        <dbReference type="ARBA" id="ARBA00023125"/>
    </source>
</evidence>
<dbReference type="PRINTS" id="PR00039">
    <property type="entry name" value="HTHLYSR"/>
</dbReference>
<evidence type="ECO:0000259" key="5">
    <source>
        <dbReference type="PROSITE" id="PS50931"/>
    </source>
</evidence>
<gene>
    <name evidence="6" type="ORF">FXN63_01040</name>
</gene>
<dbReference type="SUPFAM" id="SSF53850">
    <property type="entry name" value="Periplasmic binding protein-like II"/>
    <property type="match status" value="1"/>
</dbReference>
<feature type="domain" description="HTH lysR-type" evidence="5">
    <location>
        <begin position="16"/>
        <end position="73"/>
    </location>
</feature>
<dbReference type="GO" id="GO:0003677">
    <property type="term" value="F:DNA binding"/>
    <property type="evidence" value="ECO:0007669"/>
    <property type="project" value="UniProtKB-KW"/>
</dbReference>
<dbReference type="Gene3D" id="3.40.190.10">
    <property type="entry name" value="Periplasmic binding protein-like II"/>
    <property type="match status" value="2"/>
</dbReference>
<accession>A0A5C0ASI7</accession>
<dbReference type="Pfam" id="PF00126">
    <property type="entry name" value="HTH_1"/>
    <property type="match status" value="1"/>
</dbReference>